<organism evidence="1 2">
    <name type="scientific">Chryseobacterium formosense</name>
    <dbReference type="NCBI Taxonomy" id="236814"/>
    <lineage>
        <taxon>Bacteria</taxon>
        <taxon>Pseudomonadati</taxon>
        <taxon>Bacteroidota</taxon>
        <taxon>Flavobacteriia</taxon>
        <taxon>Flavobacteriales</taxon>
        <taxon>Weeksellaceae</taxon>
        <taxon>Chryseobacterium group</taxon>
        <taxon>Chryseobacterium</taxon>
    </lineage>
</organism>
<dbReference type="eggNOG" id="ENOG502Z9EE">
    <property type="taxonomic scope" value="Bacteria"/>
</dbReference>
<dbReference type="OrthoDB" id="908824at2"/>
<gene>
    <name evidence="1" type="ORF">IX39_16250</name>
</gene>
<proteinExistence type="predicted"/>
<dbReference type="EMBL" id="JPRP01000003">
    <property type="protein sequence ID" value="KFE97959.1"/>
    <property type="molecule type" value="Genomic_DNA"/>
</dbReference>
<name>A0A085Z0J6_9FLAO</name>
<reference evidence="1 2" key="1">
    <citation type="submission" date="2014-07" db="EMBL/GenBank/DDBJ databases">
        <title>Genome of Chryseobacterium formosense LMG 24722.</title>
        <authorList>
            <person name="Pipes S.E."/>
            <person name="Stropko S.J."/>
            <person name="Newman J.D."/>
        </authorList>
    </citation>
    <scope>NUCLEOTIDE SEQUENCE [LARGE SCALE GENOMIC DNA]</scope>
    <source>
        <strain evidence="1 2">LMG 24722</strain>
    </source>
</reference>
<dbReference type="AlphaFoldDB" id="A0A085Z0J6"/>
<protein>
    <submittedName>
        <fullName evidence="1">Uncharacterized protein</fullName>
    </submittedName>
</protein>
<dbReference type="Proteomes" id="UP000028713">
    <property type="component" value="Unassembled WGS sequence"/>
</dbReference>
<keyword evidence="2" id="KW-1185">Reference proteome</keyword>
<evidence type="ECO:0000313" key="1">
    <source>
        <dbReference type="EMBL" id="KFE97959.1"/>
    </source>
</evidence>
<sequence length="931" mass="106248">MSLNCRNKFLFFILFVVSFIKIGAQFSQFPVTMEIEEDHNPSKSRLINIVIAFQNNGSETFTGKLHTILPQVYKVISGTDIPINLQKGEKKYIPIRLIAETNAKAGSSELRIQLLSNSGVILSEKITTHTIEVDNNLTMTSLSPIIFRSADNEPVSVKIRIANTGNIPQSISLVCKFPDADKGNVFVEQQAKIGVKRDSVFTFTYQPSKSLSGTANYVINISGFRNPEKEIFNTTSITVQNIASKQRYQEPQYSSITDPFKNEITTSFRRVGQNLNMYQIYGNGGFNLPSGYLFLRGNASIFSNQQLPVITNTNISMFQGNNEYHVGSVNKMFETTLSGRGAEYIRHFGTGKKIEIAFVDQNFNLIEKNAFLKNGYGFFAKGSLNTNNDDRNASAAYIYRYDPFEKAKHHILGTEGNYAFNKKWKLNGKLNTGLSSYEEQDVLKPSLAFETNYKGAIDEYGINGNYFYSSAYFPGNRRGSMQIQQNITKNFGDYNIFTSFNYSNFSPKFYFFTRSQISDNTRFDLGLKFPSVKKLNFGLIYQYQNESSNSFNNFFGNWMSEETKQMSAHRLIESLTWSDNKTRQSAVLSLENGFVQYPLQDSPQFQLRFNANYNFRKLNFNAIYQKGSYYLSEYAFTYRINKDVEYKKLALSLFYNEQFLERRLSISTGASYADDIIYGKAPSAFINAKYNAKKFGAFFNSSWYNYSVGSLSNNILTLEIGITINLKKAVLDPGKKGKIQIFTFYDENNNNIYDPEEKPANDYIVSINNVVLKTDALGTALYKDVPFGSFELKQLIQQGWYYDEQKLDLDKYNYPLQIPLHQNGTMTGKLFLDYNAATSLEFDIKTSSIYFNILKDNRLIERFSADDEGKFTSFLPTGNYTVIIDEASLPNNVYCEQKIKEVNIKAGEITKIPDFVIKVKEKRVNKKTFSN</sequence>
<dbReference type="STRING" id="236814.IX39_16250"/>
<comment type="caution">
    <text evidence="1">The sequence shown here is derived from an EMBL/GenBank/DDBJ whole genome shotgun (WGS) entry which is preliminary data.</text>
</comment>
<dbReference type="RefSeq" id="WP_034678352.1">
    <property type="nucleotide sequence ID" value="NZ_FPAP01000003.1"/>
</dbReference>
<evidence type="ECO:0000313" key="2">
    <source>
        <dbReference type="Proteomes" id="UP000028713"/>
    </source>
</evidence>
<accession>A0A085Z0J6</accession>